<evidence type="ECO:0000256" key="2">
    <source>
        <dbReference type="ARBA" id="ARBA00022980"/>
    </source>
</evidence>
<evidence type="ECO:0000313" key="6">
    <source>
        <dbReference type="EMBL" id="AIF12968.1"/>
    </source>
</evidence>
<dbReference type="FunFam" id="1.10.10.1410:FF:000002">
    <property type="entry name" value="60S acidic ribosomal protein P2"/>
    <property type="match status" value="1"/>
</dbReference>
<dbReference type="Pfam" id="PF00428">
    <property type="entry name" value="Ribosomal_60s"/>
    <property type="match status" value="1"/>
</dbReference>
<proteinExistence type="inferred from homology"/>
<organism evidence="6">
    <name type="scientific">uncultured marine group II/III euryarchaeote KM3_59_B11</name>
    <dbReference type="NCBI Taxonomy" id="1456466"/>
    <lineage>
        <taxon>Archaea</taxon>
        <taxon>Methanobacteriati</taxon>
        <taxon>Methanobacteriota</taxon>
        <taxon>environmental samples</taxon>
    </lineage>
</organism>
<dbReference type="EMBL" id="KF900960">
    <property type="protein sequence ID" value="AIF12968.1"/>
    <property type="molecule type" value="Genomic_DNA"/>
</dbReference>
<dbReference type="NCBIfam" id="TIGR03685">
    <property type="entry name" value="ribo_P1_arch"/>
    <property type="match status" value="1"/>
</dbReference>
<sequence>MEYIYSAMLLNSAGAEIDAKSVTKVLKAAGLKTDKARAEALVAALEGVDIEEAMATAAVAAPAAAAAPAASGDNDGGKEAPAEEAEAEEEEVSEEEAVEGLGALFG</sequence>
<reference evidence="6" key="1">
    <citation type="journal article" date="2014" name="Genome Biol. Evol.">
        <title>Pangenome evidence for extensive interdomain horizontal transfer affecting lineage core and shell genes in uncultured planktonic thaumarchaeota and euryarchaeota.</title>
        <authorList>
            <person name="Deschamps P."/>
            <person name="Zivanovic Y."/>
            <person name="Moreira D."/>
            <person name="Rodriguez-Valera F."/>
            <person name="Lopez-Garcia P."/>
        </authorList>
    </citation>
    <scope>NUCLEOTIDE SEQUENCE</scope>
</reference>
<dbReference type="GO" id="GO:0005840">
    <property type="term" value="C:ribosome"/>
    <property type="evidence" value="ECO:0007669"/>
    <property type="project" value="UniProtKB-KW"/>
</dbReference>
<gene>
    <name evidence="4" type="primary">rpl12</name>
</gene>
<dbReference type="Gene3D" id="1.10.10.1410">
    <property type="match status" value="1"/>
</dbReference>
<evidence type="ECO:0000256" key="4">
    <source>
        <dbReference type="HAMAP-Rule" id="MF_01478"/>
    </source>
</evidence>
<keyword evidence="3 4" id="KW-0687">Ribonucleoprotein</keyword>
<feature type="compositionally biased region" description="Acidic residues" evidence="5">
    <location>
        <begin position="82"/>
        <end position="98"/>
    </location>
</feature>
<dbReference type="GO" id="GO:0003735">
    <property type="term" value="F:structural constituent of ribosome"/>
    <property type="evidence" value="ECO:0007669"/>
    <property type="project" value="InterPro"/>
</dbReference>
<protein>
    <recommendedName>
        <fullName evidence="4">Large ribosomal subunit protein P1</fullName>
    </recommendedName>
</protein>
<keyword evidence="2 4" id="KW-0689">Ribosomal protein</keyword>
<dbReference type="InterPro" id="IPR022295">
    <property type="entry name" value="Ribosomal_P1_arc"/>
</dbReference>
<name>A0A075HGJ3_9EURY</name>
<comment type="subunit">
    <text evidence="4">Part of the 50S ribosomal subunit. Homodimer, it forms part of the ribosomal stalk which helps the ribosome interact with GTP-bound translation factors. Forms a heptameric L10(L12)2(L12)2(L12)2 complex, where L10 forms an elongated spine to which the L12 dimers bind in a sequential fashion.</text>
</comment>
<evidence type="ECO:0000256" key="5">
    <source>
        <dbReference type="SAM" id="MobiDB-lite"/>
    </source>
</evidence>
<accession>A0A075HGJ3</accession>
<dbReference type="InterPro" id="IPR027534">
    <property type="entry name" value="Ribosomal_P1/P2"/>
</dbReference>
<comment type="function">
    <text evidence="4">Forms part of the ribosomal stalk, playing a central role in the interaction of the ribosome with GTP-bound translation factors.</text>
</comment>
<feature type="region of interest" description="Disordered" evidence="5">
    <location>
        <begin position="65"/>
        <end position="106"/>
    </location>
</feature>
<evidence type="ECO:0000256" key="1">
    <source>
        <dbReference type="ARBA" id="ARBA00005436"/>
    </source>
</evidence>
<evidence type="ECO:0000256" key="3">
    <source>
        <dbReference type="ARBA" id="ARBA00023274"/>
    </source>
</evidence>
<dbReference type="GO" id="GO:0006414">
    <property type="term" value="P:translational elongation"/>
    <property type="evidence" value="ECO:0007669"/>
    <property type="project" value="InterPro"/>
</dbReference>
<dbReference type="InterPro" id="IPR038716">
    <property type="entry name" value="P1/P2_N_sf"/>
</dbReference>
<dbReference type="GO" id="GO:1990904">
    <property type="term" value="C:ribonucleoprotein complex"/>
    <property type="evidence" value="ECO:0007669"/>
    <property type="project" value="UniProtKB-KW"/>
</dbReference>
<dbReference type="HAMAP" id="MF_01478">
    <property type="entry name" value="Ribosomal_L12_arch"/>
    <property type="match status" value="1"/>
</dbReference>
<comment type="similarity">
    <text evidence="1 4">Belongs to the eukaryotic ribosomal protein P1/P2 family.</text>
</comment>
<dbReference type="AlphaFoldDB" id="A0A075HGJ3"/>